<gene>
    <name evidence="2" type="ORF">DES35_102116</name>
</gene>
<keyword evidence="3" id="KW-1185">Reference proteome</keyword>
<reference evidence="2 3" key="1">
    <citation type="submission" date="2018-07" db="EMBL/GenBank/DDBJ databases">
        <title>Genomic Encyclopedia of Type Strains, Phase IV (KMG-IV): sequencing the most valuable type-strain genomes for metagenomic binning, comparative biology and taxonomic classification.</title>
        <authorList>
            <person name="Goeker M."/>
        </authorList>
    </citation>
    <scope>NUCLEOTIDE SEQUENCE [LARGE SCALE GENOMIC DNA]</scope>
    <source>
        <strain evidence="2 3">DSM 21410</strain>
    </source>
</reference>
<evidence type="ECO:0000313" key="2">
    <source>
        <dbReference type="EMBL" id="RCX03665.1"/>
    </source>
</evidence>
<dbReference type="AlphaFoldDB" id="A0A369A385"/>
<evidence type="ECO:0000256" key="1">
    <source>
        <dbReference type="SAM" id="SignalP"/>
    </source>
</evidence>
<feature type="chain" id="PRO_5016818111" description="Lipoprotein" evidence="1">
    <location>
        <begin position="22"/>
        <end position="159"/>
    </location>
</feature>
<evidence type="ECO:0008006" key="4">
    <source>
        <dbReference type="Google" id="ProtNLM"/>
    </source>
</evidence>
<organism evidence="2 3">
    <name type="scientific">Schleiferia thermophila</name>
    <dbReference type="NCBI Taxonomy" id="884107"/>
    <lineage>
        <taxon>Bacteria</taxon>
        <taxon>Pseudomonadati</taxon>
        <taxon>Bacteroidota</taxon>
        <taxon>Flavobacteriia</taxon>
        <taxon>Flavobacteriales</taxon>
        <taxon>Schleiferiaceae</taxon>
        <taxon>Schleiferia</taxon>
    </lineage>
</organism>
<proteinExistence type="predicted"/>
<keyword evidence="1" id="KW-0732">Signal</keyword>
<dbReference type="PROSITE" id="PS51257">
    <property type="entry name" value="PROKAR_LIPOPROTEIN"/>
    <property type="match status" value="1"/>
</dbReference>
<dbReference type="RefSeq" id="WP_037359290.1">
    <property type="nucleotide sequence ID" value="NZ_BHZF01000002.1"/>
</dbReference>
<dbReference type="Proteomes" id="UP000253517">
    <property type="component" value="Unassembled WGS sequence"/>
</dbReference>
<feature type="signal peptide" evidence="1">
    <location>
        <begin position="1"/>
        <end position="21"/>
    </location>
</feature>
<accession>A0A369A385</accession>
<evidence type="ECO:0000313" key="3">
    <source>
        <dbReference type="Proteomes" id="UP000253517"/>
    </source>
</evidence>
<dbReference type="EMBL" id="QPJS01000002">
    <property type="protein sequence ID" value="RCX03665.1"/>
    <property type="molecule type" value="Genomic_DNA"/>
</dbReference>
<protein>
    <recommendedName>
        <fullName evidence="4">Lipoprotein</fullName>
    </recommendedName>
</protein>
<comment type="caution">
    <text evidence="2">The sequence shown here is derived from an EMBL/GenBank/DDBJ whole genome shotgun (WGS) entry which is preliminary data.</text>
</comment>
<sequence length="159" mass="18324">MKTWLKLSSISSFLLMLCSCATLFSSSTYPVHITSSPYNVSFDVYDRFQNRIHTGRTPEMIYVSSSYLPFIRQKYTVLVNDPDFESQIKQITFHLDGWYLANLLFPPLAPISLLVIDPLSGAMYTLDRHCRVLDFQLKNTTIRSEKNYAPLDSTSFVYP</sequence>
<name>A0A369A385_9FLAO</name>